<gene>
    <name evidence="1" type="ORF">CXB77_05370</name>
</gene>
<geneLocation type="plasmid" evidence="1">
    <name>pCok386</name>
</geneLocation>
<keyword evidence="2" id="KW-1185">Reference proteome</keyword>
<dbReference type="Pfam" id="PF05565">
    <property type="entry name" value="Sipho_Gp157"/>
    <property type="match status" value="1"/>
</dbReference>
<dbReference type="Proteomes" id="UP000239936">
    <property type="component" value="Unassembled WGS sequence"/>
</dbReference>
<dbReference type="EMBL" id="PPGH01000027">
    <property type="protein sequence ID" value="PQJ96845.1"/>
    <property type="molecule type" value="Genomic_DNA"/>
</dbReference>
<dbReference type="InterPro" id="IPR008840">
    <property type="entry name" value="Sipho_Gp157"/>
</dbReference>
<comment type="caution">
    <text evidence="1">The sequence shown here is derived from an EMBL/GenBank/DDBJ whole genome shotgun (WGS) entry which is preliminary data.</text>
</comment>
<keyword evidence="1" id="KW-0614">Plasmid</keyword>
<evidence type="ECO:0000313" key="1">
    <source>
        <dbReference type="EMBL" id="PQJ96845.1"/>
    </source>
</evidence>
<evidence type="ECO:0000313" key="2">
    <source>
        <dbReference type="Proteomes" id="UP000239936"/>
    </source>
</evidence>
<sequence>MNLAMFHPPVPLKMTSRFNEENNMSITLYQIADDYRDILSLMESDYDDPELRQLVQDTLDQLQLDDQFTDKALAVACYTRELELEAEAVKATENLFVAANNLNHVLSSCGII</sequence>
<name>A0A2S7XSY8_9GAMM</name>
<dbReference type="AlphaFoldDB" id="A0A2S7XSY8"/>
<protein>
    <submittedName>
        <fullName evidence="1">Uncharacterized protein</fullName>
    </submittedName>
</protein>
<reference evidence="1 2" key="1">
    <citation type="submission" date="2018-01" db="EMBL/GenBank/DDBJ databases">
        <title>The complete genome sequence of Chromatium okenii LaCa, a purple sulfur bacterium with a turbulent life.</title>
        <authorList>
            <person name="Luedin S.M."/>
            <person name="Liechti N."/>
            <person name="Storelli N."/>
            <person name="Danza F."/>
            <person name="Wittwer M."/>
            <person name="Pothier J.F."/>
            <person name="Tonolla M.A."/>
        </authorList>
    </citation>
    <scope>NUCLEOTIDE SEQUENCE [LARGE SCALE GENOMIC DNA]</scope>
    <source>
        <strain evidence="1 2">LaCa</strain>
        <plasmid evidence="1">pCok386</plasmid>
    </source>
</reference>
<accession>A0A2S7XSY8</accession>
<proteinExistence type="predicted"/>
<organism evidence="1 2">
    <name type="scientific">Chromatium okenii</name>
    <dbReference type="NCBI Taxonomy" id="61644"/>
    <lineage>
        <taxon>Bacteria</taxon>
        <taxon>Pseudomonadati</taxon>
        <taxon>Pseudomonadota</taxon>
        <taxon>Gammaproteobacteria</taxon>
        <taxon>Chromatiales</taxon>
        <taxon>Chromatiaceae</taxon>
        <taxon>Chromatium</taxon>
    </lineage>
</organism>